<evidence type="ECO:0000256" key="1">
    <source>
        <dbReference type="SAM" id="Phobius"/>
    </source>
</evidence>
<keyword evidence="3" id="KW-1185">Reference proteome</keyword>
<reference evidence="2" key="1">
    <citation type="submission" date="2022-09" db="EMBL/GenBank/DDBJ databases">
        <title>Culturomic study of gut microbiota in children with autism spectrum disorder.</title>
        <authorList>
            <person name="Efimov B.A."/>
            <person name="Chaplin A.V."/>
            <person name="Sokolova S.R."/>
            <person name="Pikina A.P."/>
            <person name="Korzhanova M."/>
            <person name="Belova V."/>
            <person name="Korostin D."/>
        </authorList>
    </citation>
    <scope>NUCLEOTIDE SEQUENCE</scope>
    <source>
        <strain evidence="2">ASD5510</strain>
    </source>
</reference>
<evidence type="ECO:0000313" key="3">
    <source>
        <dbReference type="Proteomes" id="UP001065549"/>
    </source>
</evidence>
<proteinExistence type="predicted"/>
<accession>A0A9J6QWR9</accession>
<dbReference type="Proteomes" id="UP001065549">
    <property type="component" value="Unassembled WGS sequence"/>
</dbReference>
<protein>
    <submittedName>
        <fullName evidence="2">Uncharacterized protein</fullName>
    </submittedName>
</protein>
<evidence type="ECO:0000313" key="2">
    <source>
        <dbReference type="EMBL" id="MCU7379912.1"/>
    </source>
</evidence>
<comment type="caution">
    <text evidence="2">The sequence shown here is derived from an EMBL/GenBank/DDBJ whole genome shotgun (WGS) entry which is preliminary data.</text>
</comment>
<name>A0A9J6QWR9_9FIRM</name>
<dbReference type="EMBL" id="JAOSHN010000007">
    <property type="protein sequence ID" value="MCU7379912.1"/>
    <property type="molecule type" value="Genomic_DNA"/>
</dbReference>
<sequence length="85" mass="9917">MSDTIITSLITAGALILVQIIISRKQQRIQDVKNEYVIKEVQGDIKRLEDKQDKHNSLIERMVVVERDLKTAWKNIDELKEREGK</sequence>
<dbReference type="RefSeq" id="WP_269478684.1">
    <property type="nucleotide sequence ID" value="NZ_JAOSHN010000007.1"/>
</dbReference>
<keyword evidence="1" id="KW-0812">Transmembrane</keyword>
<keyword evidence="1" id="KW-0472">Membrane</keyword>
<gene>
    <name evidence="2" type="ORF">OBO34_16340</name>
</gene>
<organism evidence="2 3">
    <name type="scientific">Hominibacterium faecale</name>
    <dbReference type="NCBI Taxonomy" id="2839743"/>
    <lineage>
        <taxon>Bacteria</taxon>
        <taxon>Bacillati</taxon>
        <taxon>Bacillota</taxon>
        <taxon>Clostridia</taxon>
        <taxon>Peptostreptococcales</taxon>
        <taxon>Anaerovoracaceae</taxon>
        <taxon>Hominibacterium</taxon>
    </lineage>
</organism>
<feature type="transmembrane region" description="Helical" evidence="1">
    <location>
        <begin position="6"/>
        <end position="23"/>
    </location>
</feature>
<dbReference type="AlphaFoldDB" id="A0A9J6QWR9"/>
<keyword evidence="1" id="KW-1133">Transmembrane helix</keyword>